<dbReference type="PANTHER" id="PTHR45631">
    <property type="entry name" value="OS07G0107800 PROTEIN-RELATED"/>
    <property type="match status" value="1"/>
</dbReference>
<comment type="similarity">
    <text evidence="10">Belongs to the protein kinase superfamily.</text>
</comment>
<keyword evidence="6 9" id="KW-0067">ATP-binding</keyword>
<keyword evidence="8" id="KW-0472">Membrane</keyword>
<evidence type="ECO:0000256" key="10">
    <source>
        <dbReference type="RuleBase" id="RU000304"/>
    </source>
</evidence>
<gene>
    <name evidence="12" type="ORF">DVH24_027430</name>
</gene>
<organism evidence="12 13">
    <name type="scientific">Malus domestica</name>
    <name type="common">Apple</name>
    <name type="synonym">Pyrus malus</name>
    <dbReference type="NCBI Taxonomy" id="3750"/>
    <lineage>
        <taxon>Eukaryota</taxon>
        <taxon>Viridiplantae</taxon>
        <taxon>Streptophyta</taxon>
        <taxon>Embryophyta</taxon>
        <taxon>Tracheophyta</taxon>
        <taxon>Spermatophyta</taxon>
        <taxon>Magnoliopsida</taxon>
        <taxon>eudicotyledons</taxon>
        <taxon>Gunneridae</taxon>
        <taxon>Pentapetalae</taxon>
        <taxon>rosids</taxon>
        <taxon>fabids</taxon>
        <taxon>Rosales</taxon>
        <taxon>Rosaceae</taxon>
        <taxon>Amygdaloideae</taxon>
        <taxon>Maleae</taxon>
        <taxon>Malus</taxon>
    </lineage>
</organism>
<keyword evidence="1 10" id="KW-0723">Serine/threonine-protein kinase</keyword>
<evidence type="ECO:0000256" key="6">
    <source>
        <dbReference type="ARBA" id="ARBA00022840"/>
    </source>
</evidence>
<dbReference type="AlphaFoldDB" id="A0A498H920"/>
<dbReference type="PROSITE" id="PS50011">
    <property type="entry name" value="PROTEIN_KINASE_DOM"/>
    <property type="match status" value="1"/>
</dbReference>
<keyword evidence="7" id="KW-1133">Transmembrane helix</keyword>
<name>A0A498H920_MALDO</name>
<evidence type="ECO:0000256" key="1">
    <source>
        <dbReference type="ARBA" id="ARBA00022527"/>
    </source>
</evidence>
<keyword evidence="3" id="KW-0812">Transmembrane</keyword>
<dbReference type="GO" id="GO:0004674">
    <property type="term" value="F:protein serine/threonine kinase activity"/>
    <property type="evidence" value="ECO:0007669"/>
    <property type="project" value="UniProtKB-KW"/>
</dbReference>
<dbReference type="Gene3D" id="3.80.10.10">
    <property type="entry name" value="Ribonuclease Inhibitor"/>
    <property type="match status" value="1"/>
</dbReference>
<dbReference type="GO" id="GO:0005524">
    <property type="term" value="F:ATP binding"/>
    <property type="evidence" value="ECO:0007669"/>
    <property type="project" value="UniProtKB-UniRule"/>
</dbReference>
<evidence type="ECO:0000256" key="5">
    <source>
        <dbReference type="ARBA" id="ARBA00022777"/>
    </source>
</evidence>
<evidence type="ECO:0000256" key="3">
    <source>
        <dbReference type="ARBA" id="ARBA00022692"/>
    </source>
</evidence>
<evidence type="ECO:0000256" key="7">
    <source>
        <dbReference type="ARBA" id="ARBA00022989"/>
    </source>
</evidence>
<feature type="binding site" evidence="9">
    <location>
        <position position="126"/>
    </location>
    <ligand>
        <name>ATP</name>
        <dbReference type="ChEBI" id="CHEBI:30616"/>
    </ligand>
</feature>
<keyword evidence="13" id="KW-1185">Reference proteome</keyword>
<proteinExistence type="inferred from homology"/>
<comment type="caution">
    <text evidence="12">The sequence shown here is derived from an EMBL/GenBank/DDBJ whole genome shotgun (WGS) entry which is preliminary data.</text>
</comment>
<evidence type="ECO:0000256" key="8">
    <source>
        <dbReference type="ARBA" id="ARBA00023136"/>
    </source>
</evidence>
<dbReference type="InterPro" id="IPR000719">
    <property type="entry name" value="Prot_kinase_dom"/>
</dbReference>
<dbReference type="Gene3D" id="3.30.200.20">
    <property type="entry name" value="Phosphorylase Kinase, domain 1"/>
    <property type="match status" value="1"/>
</dbReference>
<dbReference type="Gene3D" id="1.10.510.10">
    <property type="entry name" value="Transferase(Phosphotransferase) domain 1"/>
    <property type="match status" value="1"/>
</dbReference>
<evidence type="ECO:0000313" key="12">
    <source>
        <dbReference type="EMBL" id="RXH67310.1"/>
    </source>
</evidence>
<sequence length="355" mass="39741">MQINRNLSSSRLTAKIARRNFIGTMDNIISAAECFRDLSNNNLTGPIPDFLSELPNLNILLCENPNLAEQVSCGLKKKKQQHTSVTPVFTYSEIQKITNNFERILGQGGFGIVYHGCIGETQVAVKILHHLRFKGLKNFVQRHVDVLVRVHHINLTTLVGYCNDKTNKGLVYEFMANGNLRTYLSVSDSSASVLTWEGRLQIAIDSAQGLEYLHYGCKPPIIHRDVKPLNILLNENFQAKISDFSLSKNFPTEDGSHISTRVARTPGYLAPEYYLSNRLNEKSDVYNFGVVLLEIITNDTKRPTMSEVAVGLKECLATELARENQSGNETELGSSIKMMSKMNSISMELESPSVR</sequence>
<evidence type="ECO:0000256" key="9">
    <source>
        <dbReference type="PROSITE-ProRule" id="PRU10141"/>
    </source>
</evidence>
<dbReference type="EMBL" id="RDQH01000343">
    <property type="protein sequence ID" value="RXH67310.1"/>
    <property type="molecule type" value="Genomic_DNA"/>
</dbReference>
<dbReference type="SUPFAM" id="SSF56112">
    <property type="entry name" value="Protein kinase-like (PK-like)"/>
    <property type="match status" value="1"/>
</dbReference>
<dbReference type="SMART" id="SM00220">
    <property type="entry name" value="S_TKc"/>
    <property type="match status" value="1"/>
</dbReference>
<accession>A0A498H920</accession>
<dbReference type="PANTHER" id="PTHR45631:SF190">
    <property type="entry name" value="PROTEIN KINASE DOMAIN-CONTAINING PROTEIN"/>
    <property type="match status" value="1"/>
</dbReference>
<dbReference type="InterPro" id="IPR011009">
    <property type="entry name" value="Kinase-like_dom_sf"/>
</dbReference>
<dbReference type="InterPro" id="IPR017441">
    <property type="entry name" value="Protein_kinase_ATP_BS"/>
</dbReference>
<dbReference type="Pfam" id="PF07714">
    <property type="entry name" value="PK_Tyr_Ser-Thr"/>
    <property type="match status" value="1"/>
</dbReference>
<feature type="domain" description="Protein kinase" evidence="11">
    <location>
        <begin position="99"/>
        <end position="355"/>
    </location>
</feature>
<dbReference type="InterPro" id="IPR001245">
    <property type="entry name" value="Ser-Thr/Tyr_kinase_cat_dom"/>
</dbReference>
<evidence type="ECO:0000256" key="4">
    <source>
        <dbReference type="ARBA" id="ARBA00022741"/>
    </source>
</evidence>
<protein>
    <recommendedName>
        <fullName evidence="11">Protein kinase domain-containing protein</fullName>
    </recommendedName>
</protein>
<keyword evidence="4 9" id="KW-0547">Nucleotide-binding</keyword>
<dbReference type="PROSITE" id="PS00108">
    <property type="entry name" value="PROTEIN_KINASE_ST"/>
    <property type="match status" value="1"/>
</dbReference>
<dbReference type="PROSITE" id="PS00107">
    <property type="entry name" value="PROTEIN_KINASE_ATP"/>
    <property type="match status" value="1"/>
</dbReference>
<dbReference type="InterPro" id="IPR008271">
    <property type="entry name" value="Ser/Thr_kinase_AS"/>
</dbReference>
<reference evidence="12 13" key="1">
    <citation type="submission" date="2018-10" db="EMBL/GenBank/DDBJ databases">
        <title>A high-quality apple genome assembly.</title>
        <authorList>
            <person name="Hu J."/>
        </authorList>
    </citation>
    <scope>NUCLEOTIDE SEQUENCE [LARGE SCALE GENOMIC DNA]</scope>
    <source>
        <strain evidence="13">cv. HFTH1</strain>
        <tissue evidence="12">Young leaf</tissue>
    </source>
</reference>
<keyword evidence="5" id="KW-0418">Kinase</keyword>
<evidence type="ECO:0000313" key="13">
    <source>
        <dbReference type="Proteomes" id="UP000290289"/>
    </source>
</evidence>
<dbReference type="Proteomes" id="UP000290289">
    <property type="component" value="Chromosome 17"/>
</dbReference>
<dbReference type="InterPro" id="IPR032675">
    <property type="entry name" value="LRR_dom_sf"/>
</dbReference>
<evidence type="ECO:0000256" key="2">
    <source>
        <dbReference type="ARBA" id="ARBA00022679"/>
    </source>
</evidence>
<evidence type="ECO:0000259" key="11">
    <source>
        <dbReference type="PROSITE" id="PS50011"/>
    </source>
</evidence>
<keyword evidence="2" id="KW-0808">Transferase</keyword>